<organism evidence="1 2">
    <name type="scientific">Spirosoma oryzae</name>
    <dbReference type="NCBI Taxonomy" id="1469603"/>
    <lineage>
        <taxon>Bacteria</taxon>
        <taxon>Pseudomonadati</taxon>
        <taxon>Bacteroidota</taxon>
        <taxon>Cytophagia</taxon>
        <taxon>Cytophagales</taxon>
        <taxon>Cytophagaceae</taxon>
        <taxon>Spirosoma</taxon>
    </lineage>
</organism>
<proteinExistence type="predicted"/>
<reference evidence="1 2" key="1">
    <citation type="submission" date="2018-03" db="EMBL/GenBank/DDBJ databases">
        <title>Genomic Encyclopedia of Archaeal and Bacterial Type Strains, Phase II (KMG-II): from individual species to whole genera.</title>
        <authorList>
            <person name="Goeker M."/>
        </authorList>
    </citation>
    <scope>NUCLEOTIDE SEQUENCE [LARGE SCALE GENOMIC DNA]</scope>
    <source>
        <strain evidence="1 2">DSM 28354</strain>
    </source>
</reference>
<dbReference type="EMBL" id="PVTE01000019">
    <property type="protein sequence ID" value="PRY33855.1"/>
    <property type="molecule type" value="Genomic_DNA"/>
</dbReference>
<dbReference type="RefSeq" id="WP_106139520.1">
    <property type="nucleotide sequence ID" value="NZ_PVTE01000019.1"/>
</dbReference>
<evidence type="ECO:0000313" key="1">
    <source>
        <dbReference type="EMBL" id="PRY33855.1"/>
    </source>
</evidence>
<name>A0A2T0SKD1_9BACT</name>
<gene>
    <name evidence="1" type="ORF">CLV58_1194</name>
</gene>
<dbReference type="AlphaFoldDB" id="A0A2T0SKD1"/>
<sequence length="126" mass="13914">MTVEQLTTELETAGSLTPFLASFPADTAILIANPYESKDGKPYLRVSLLDPDIFTGRYRYNQAGDIEFGMHPESLTDQARAEGCSESDVFADGKPCLIFFPKPPNAIYPISTGESQPSIDHRRINE</sequence>
<keyword evidence="2" id="KW-1185">Reference proteome</keyword>
<accession>A0A2T0SKD1</accession>
<protein>
    <submittedName>
        <fullName evidence="1">Uncharacterized protein</fullName>
    </submittedName>
</protein>
<dbReference type="Proteomes" id="UP000238375">
    <property type="component" value="Unassembled WGS sequence"/>
</dbReference>
<comment type="caution">
    <text evidence="1">The sequence shown here is derived from an EMBL/GenBank/DDBJ whole genome shotgun (WGS) entry which is preliminary data.</text>
</comment>
<evidence type="ECO:0000313" key="2">
    <source>
        <dbReference type="Proteomes" id="UP000238375"/>
    </source>
</evidence>